<dbReference type="AlphaFoldDB" id="A0AAF5PVV5"/>
<name>A0AAF5PVV5_WUCBA</name>
<organism evidence="1 2">
    <name type="scientific">Wuchereria bancrofti</name>
    <dbReference type="NCBI Taxonomy" id="6293"/>
    <lineage>
        <taxon>Eukaryota</taxon>
        <taxon>Metazoa</taxon>
        <taxon>Ecdysozoa</taxon>
        <taxon>Nematoda</taxon>
        <taxon>Chromadorea</taxon>
        <taxon>Rhabditida</taxon>
        <taxon>Spirurina</taxon>
        <taxon>Spiruromorpha</taxon>
        <taxon>Filarioidea</taxon>
        <taxon>Onchocercidae</taxon>
        <taxon>Wuchereria</taxon>
    </lineage>
</organism>
<protein>
    <submittedName>
        <fullName evidence="2">Uncharacterized protein</fullName>
    </submittedName>
</protein>
<accession>A0AAF5PVV5</accession>
<reference evidence="1" key="2">
    <citation type="journal article" date="2016" name="Mol. Ecol.">
        <title>Population genomics of the filarial nematode parasite Wuchereria bancrofti from mosquitoes.</title>
        <authorList>
            <person name="Small S.T."/>
            <person name="Reimer L.J."/>
            <person name="Tisch D.J."/>
            <person name="King C.L."/>
            <person name="Christensen B.M."/>
            <person name="Siba P.M."/>
            <person name="Kazura J.W."/>
            <person name="Serre D."/>
            <person name="Zimmerman P.A."/>
        </authorList>
    </citation>
    <scope>NUCLEOTIDE SEQUENCE</scope>
    <source>
        <strain evidence="1">pt0022</strain>
    </source>
</reference>
<evidence type="ECO:0000313" key="2">
    <source>
        <dbReference type="WBParaSite" id="mrna-Wban_06641"/>
    </source>
</evidence>
<proteinExistence type="predicted"/>
<reference evidence="2" key="3">
    <citation type="submission" date="2024-02" db="UniProtKB">
        <authorList>
            <consortium name="WormBaseParasite"/>
        </authorList>
    </citation>
    <scope>IDENTIFICATION</scope>
    <source>
        <strain evidence="2">pt0022</strain>
    </source>
</reference>
<reference evidence="1" key="1">
    <citation type="submission" date="2015-03" db="EMBL/GenBank/DDBJ databases">
        <title>Wuchereria bancrofti Genome Sequencing Papua New Guinea Strain.</title>
        <authorList>
            <person name="Small S.T."/>
            <person name="Serre D."/>
            <person name="Zimmerman P.A."/>
        </authorList>
    </citation>
    <scope>NUCLEOTIDE SEQUENCE [LARGE SCALE GENOMIC DNA]</scope>
    <source>
        <strain evidence="1">pt0022</strain>
    </source>
</reference>
<dbReference type="WBParaSite" id="mrna-Wban_06641">
    <property type="protein sequence ID" value="mrna-Wban_06641"/>
    <property type="gene ID" value="Wban_06641"/>
</dbReference>
<dbReference type="Proteomes" id="UP000093561">
    <property type="component" value="Unassembled WGS sequence"/>
</dbReference>
<sequence length="98" mass="11396">MMSTEYFHLRLITIISYFIIVHGRLQERISETVMSGNSLESFDPEQCLKKTIKLTSKDYSYGFIDAFYDIAQKICQSMQTELDDTNVQVGKVIKFIKL</sequence>
<evidence type="ECO:0000313" key="1">
    <source>
        <dbReference type="Proteomes" id="UP000093561"/>
    </source>
</evidence>